<keyword evidence="7 11" id="KW-0798">TonB box</keyword>
<accession>A0ABY6BAK2</accession>
<evidence type="ECO:0000256" key="8">
    <source>
        <dbReference type="ARBA" id="ARBA00023136"/>
    </source>
</evidence>
<keyword evidence="8 10" id="KW-0472">Membrane</keyword>
<evidence type="ECO:0000256" key="1">
    <source>
        <dbReference type="ARBA" id="ARBA00004571"/>
    </source>
</evidence>
<keyword evidence="6" id="KW-0406">Ion transport</keyword>
<evidence type="ECO:0000256" key="2">
    <source>
        <dbReference type="ARBA" id="ARBA00022448"/>
    </source>
</evidence>
<evidence type="ECO:0000256" key="10">
    <source>
        <dbReference type="PROSITE-ProRule" id="PRU01360"/>
    </source>
</evidence>
<dbReference type="Gene3D" id="2.170.130.10">
    <property type="entry name" value="TonB-dependent receptor, plug domain"/>
    <property type="match status" value="1"/>
</dbReference>
<dbReference type="Pfam" id="PF07715">
    <property type="entry name" value="Plug"/>
    <property type="match status" value="1"/>
</dbReference>
<evidence type="ECO:0000313" key="15">
    <source>
        <dbReference type="EMBL" id="UXI66885.1"/>
    </source>
</evidence>
<dbReference type="PANTHER" id="PTHR30069:SF53">
    <property type="entry name" value="COLICIN I RECEPTOR-RELATED"/>
    <property type="match status" value="1"/>
</dbReference>
<evidence type="ECO:0000259" key="13">
    <source>
        <dbReference type="Pfam" id="PF00593"/>
    </source>
</evidence>
<evidence type="ECO:0000256" key="9">
    <source>
        <dbReference type="ARBA" id="ARBA00023237"/>
    </source>
</evidence>
<gene>
    <name evidence="15" type="ORF">N4264_19310</name>
</gene>
<comment type="subcellular location">
    <subcellularLocation>
        <location evidence="1 10">Cell outer membrane</location>
        <topology evidence="1 10">Multi-pass membrane protein</topology>
    </subcellularLocation>
</comment>
<evidence type="ECO:0000259" key="14">
    <source>
        <dbReference type="Pfam" id="PF07715"/>
    </source>
</evidence>
<evidence type="ECO:0000256" key="6">
    <source>
        <dbReference type="ARBA" id="ARBA00023065"/>
    </source>
</evidence>
<evidence type="ECO:0000256" key="12">
    <source>
        <dbReference type="SAM" id="SignalP"/>
    </source>
</evidence>
<keyword evidence="9 10" id="KW-0998">Cell outer membrane</keyword>
<dbReference type="Gene3D" id="2.40.170.20">
    <property type="entry name" value="TonB-dependent receptor, beta-barrel domain"/>
    <property type="match status" value="1"/>
</dbReference>
<evidence type="ECO:0000256" key="4">
    <source>
        <dbReference type="ARBA" id="ARBA00022692"/>
    </source>
</evidence>
<evidence type="ECO:0000256" key="3">
    <source>
        <dbReference type="ARBA" id="ARBA00022452"/>
    </source>
</evidence>
<keyword evidence="5 12" id="KW-0732">Signal</keyword>
<comment type="similarity">
    <text evidence="10 11">Belongs to the TonB-dependent receptor family.</text>
</comment>
<sequence>MDSIPLPLAIALTLATLAAPTTSAEPVPVTDVLATVDVEATAVERREQRLRKSRHSASIVELDRKRADQSNIVGSEDYLRYAPNLTVRSRYIGDRNALIGGRSNTTTSGSRSLVYVDGLLISDLLGASFNPPRWGMVSPGEIQNFAILYGPFAAELPGNSMGTTVEITTRYPRDLTATADVQAFGQYFRDDYGHADTYQGQRAAASAGAGDGRFRWFVAANALDTHAHPMQYATPSLLTTDPSALPAVYGARLDQDPQGRNRIVLGPTGIEHTRQSTAKVKFAADLTDDATLEFVLGGWHNDYRRDAASFLRNAQGHVVYRGDWRLPDGRGIRIGDSTFSPQHGTEQHYQYAGSLTWQLTPAWSTQVLASRYRVAENRLRSALRPPDAVDPIPGTIADGDGTGWSTLDIKLAGDVASHHLRTGFHLDHYALDQRVFGIADWREGTPAHLPTDRFAGKARTYAGYVQDEWPFAPDWTALAGIRFEHWQAYQGVRGKTNQLAWYPQRRESALSPKAALSWQATDYWRWRASVGKAVRFPTVSELFQGSLSANAIVNADPNLRPERSYSKELAAEGVFRQGDVRITLFEDDIRDTLQSQTNLTVTPTVTNIQNVERTRNRGIEIAGQWSPAPELEFQASAAVNDAKVLRNTKYTPAEGKRPLRIPRTRANLLATWHARDDLSLTLAARHSGRQWNTLDNVDYNGNTFGAASAFTVFDAKATWKVREGWKLGFGIDNLADKRYWVFHPYPARTVVAELRYEGGTQ</sequence>
<evidence type="ECO:0000313" key="16">
    <source>
        <dbReference type="Proteomes" id="UP001064632"/>
    </source>
</evidence>
<dbReference type="InterPro" id="IPR037066">
    <property type="entry name" value="Plug_dom_sf"/>
</dbReference>
<evidence type="ECO:0000256" key="7">
    <source>
        <dbReference type="ARBA" id="ARBA00023077"/>
    </source>
</evidence>
<keyword evidence="3 10" id="KW-1134">Transmembrane beta strand</keyword>
<keyword evidence="2 10" id="KW-0813">Transport</keyword>
<proteinExistence type="inferred from homology"/>
<reference evidence="15" key="1">
    <citation type="submission" date="2022-09" db="EMBL/GenBank/DDBJ databases">
        <title>Tahibacter sp. nov., isolated from a fresh water.</title>
        <authorList>
            <person name="Baek J.H."/>
            <person name="Lee J.K."/>
            <person name="Kim J.M."/>
            <person name="Jeon C.O."/>
        </authorList>
    </citation>
    <scope>NUCLEOTIDE SEQUENCE</scope>
    <source>
        <strain evidence="15">W38</strain>
    </source>
</reference>
<evidence type="ECO:0000256" key="5">
    <source>
        <dbReference type="ARBA" id="ARBA00022729"/>
    </source>
</evidence>
<dbReference type="InterPro" id="IPR012910">
    <property type="entry name" value="Plug_dom"/>
</dbReference>
<protein>
    <submittedName>
        <fullName evidence="15">TonB-dependent receptor</fullName>
    </submittedName>
</protein>
<feature type="domain" description="TonB-dependent receptor plug" evidence="14">
    <location>
        <begin position="55"/>
        <end position="162"/>
    </location>
</feature>
<feature type="chain" id="PRO_5046761709" evidence="12">
    <location>
        <begin position="25"/>
        <end position="761"/>
    </location>
</feature>
<dbReference type="PANTHER" id="PTHR30069">
    <property type="entry name" value="TONB-DEPENDENT OUTER MEMBRANE RECEPTOR"/>
    <property type="match status" value="1"/>
</dbReference>
<evidence type="ECO:0000256" key="11">
    <source>
        <dbReference type="RuleBase" id="RU003357"/>
    </source>
</evidence>
<keyword evidence="16" id="KW-1185">Reference proteome</keyword>
<dbReference type="PROSITE" id="PS52016">
    <property type="entry name" value="TONB_DEPENDENT_REC_3"/>
    <property type="match status" value="1"/>
</dbReference>
<dbReference type="InterPro" id="IPR039426">
    <property type="entry name" value="TonB-dep_rcpt-like"/>
</dbReference>
<dbReference type="CDD" id="cd01347">
    <property type="entry name" value="ligand_gated_channel"/>
    <property type="match status" value="1"/>
</dbReference>
<feature type="signal peptide" evidence="12">
    <location>
        <begin position="1"/>
        <end position="24"/>
    </location>
</feature>
<keyword evidence="15" id="KW-0675">Receptor</keyword>
<dbReference type="InterPro" id="IPR000531">
    <property type="entry name" value="Beta-barrel_TonB"/>
</dbReference>
<name>A0ABY6BAK2_9GAMM</name>
<dbReference type="SUPFAM" id="SSF56935">
    <property type="entry name" value="Porins"/>
    <property type="match status" value="1"/>
</dbReference>
<dbReference type="RefSeq" id="WP_261693865.1">
    <property type="nucleotide sequence ID" value="NZ_CP104694.1"/>
</dbReference>
<dbReference type="Pfam" id="PF00593">
    <property type="entry name" value="TonB_dep_Rec_b-barrel"/>
    <property type="match status" value="1"/>
</dbReference>
<feature type="domain" description="TonB-dependent receptor-like beta-barrel" evidence="13">
    <location>
        <begin position="301"/>
        <end position="734"/>
    </location>
</feature>
<organism evidence="15 16">
    <name type="scientific">Tahibacter amnicola</name>
    <dbReference type="NCBI Taxonomy" id="2976241"/>
    <lineage>
        <taxon>Bacteria</taxon>
        <taxon>Pseudomonadati</taxon>
        <taxon>Pseudomonadota</taxon>
        <taxon>Gammaproteobacteria</taxon>
        <taxon>Lysobacterales</taxon>
        <taxon>Rhodanobacteraceae</taxon>
        <taxon>Tahibacter</taxon>
    </lineage>
</organism>
<dbReference type="Proteomes" id="UP001064632">
    <property type="component" value="Chromosome"/>
</dbReference>
<dbReference type="EMBL" id="CP104694">
    <property type="protein sequence ID" value="UXI66885.1"/>
    <property type="molecule type" value="Genomic_DNA"/>
</dbReference>
<keyword evidence="4 10" id="KW-0812">Transmembrane</keyword>
<dbReference type="InterPro" id="IPR036942">
    <property type="entry name" value="Beta-barrel_TonB_sf"/>
</dbReference>